<dbReference type="SMART" id="SM01012">
    <property type="entry name" value="ANTAR"/>
    <property type="match status" value="1"/>
</dbReference>
<accession>A0ABU4EQJ8</accession>
<dbReference type="Pfam" id="PF03861">
    <property type="entry name" value="ANTAR"/>
    <property type="match status" value="1"/>
</dbReference>
<keyword evidence="1" id="KW-0808">Transferase</keyword>
<reference evidence="6 7" key="1">
    <citation type="submission" date="2023-10" db="EMBL/GenBank/DDBJ databases">
        <title>Development of a sustainable strategy for remediation of hydrocarbon-contaminated territories based on the waste exchange concept.</title>
        <authorList>
            <person name="Krivoruchko A."/>
        </authorList>
    </citation>
    <scope>NUCLEOTIDE SEQUENCE [LARGE SCALE GENOMIC DNA]</scope>
    <source>
        <strain evidence="6 7">IEGM 1236</strain>
    </source>
</reference>
<dbReference type="InterPro" id="IPR029016">
    <property type="entry name" value="GAF-like_dom_sf"/>
</dbReference>
<sequence>MSTENNNAYKRIAELAREMSEHLPSNSATALNELIHNAVDHIPGARYAGITVVSRQDKGVVTPAATDEYPRVLDALQQKYHQGPCFDAAVEHESYHVNDLMDETRWPLFCTDALVQTPIRSIAAFQLFTTRDAVGALNLYSDDPGAFDQESRDLGYIFAAHAATVWGALQRGEQFRSALASRDTIGQAKGMIMERYSVNAIQAFDLLRKLSQESNIRLYEIALQLVENDHPSGAR</sequence>
<keyword evidence="7" id="KW-1185">Reference proteome</keyword>
<dbReference type="Gene3D" id="3.30.450.40">
    <property type="match status" value="1"/>
</dbReference>
<feature type="domain" description="ANTAR" evidence="5">
    <location>
        <begin position="165"/>
        <end position="226"/>
    </location>
</feature>
<dbReference type="InterPro" id="IPR036388">
    <property type="entry name" value="WH-like_DNA-bd_sf"/>
</dbReference>
<protein>
    <submittedName>
        <fullName evidence="6">GAF and ANTAR domain-containing protein</fullName>
    </submittedName>
</protein>
<dbReference type="InterPro" id="IPR011006">
    <property type="entry name" value="CheY-like_superfamily"/>
</dbReference>
<dbReference type="InterPro" id="IPR003018">
    <property type="entry name" value="GAF"/>
</dbReference>
<keyword evidence="2" id="KW-0418">Kinase</keyword>
<evidence type="ECO:0000256" key="2">
    <source>
        <dbReference type="ARBA" id="ARBA00022777"/>
    </source>
</evidence>
<keyword evidence="4" id="KW-0804">Transcription</keyword>
<dbReference type="PIRSF" id="PIRSF036625">
    <property type="entry name" value="GAF_ANTAR"/>
    <property type="match status" value="1"/>
</dbReference>
<keyword evidence="3" id="KW-0805">Transcription regulation</keyword>
<dbReference type="InterPro" id="IPR005561">
    <property type="entry name" value="ANTAR"/>
</dbReference>
<gene>
    <name evidence="6" type="ORF">R4198_04185</name>
</gene>
<evidence type="ECO:0000256" key="4">
    <source>
        <dbReference type="ARBA" id="ARBA00023163"/>
    </source>
</evidence>
<comment type="caution">
    <text evidence="6">The sequence shown here is derived from an EMBL/GenBank/DDBJ whole genome shotgun (WGS) entry which is preliminary data.</text>
</comment>
<dbReference type="Gene3D" id="1.10.10.10">
    <property type="entry name" value="Winged helix-like DNA-binding domain superfamily/Winged helix DNA-binding domain"/>
    <property type="match status" value="1"/>
</dbReference>
<proteinExistence type="predicted"/>
<dbReference type="Proteomes" id="UP001185792">
    <property type="component" value="Unassembled WGS sequence"/>
</dbReference>
<name>A0ABU4EQJ8_WILMA</name>
<evidence type="ECO:0000259" key="5">
    <source>
        <dbReference type="PROSITE" id="PS50921"/>
    </source>
</evidence>
<dbReference type="SUPFAM" id="SSF55781">
    <property type="entry name" value="GAF domain-like"/>
    <property type="match status" value="1"/>
</dbReference>
<dbReference type="InterPro" id="IPR012074">
    <property type="entry name" value="GAF_ANTAR"/>
</dbReference>
<evidence type="ECO:0000313" key="6">
    <source>
        <dbReference type="EMBL" id="MDV7132882.1"/>
    </source>
</evidence>
<dbReference type="EMBL" id="JAWLUM010000001">
    <property type="protein sequence ID" value="MDV7132882.1"/>
    <property type="molecule type" value="Genomic_DNA"/>
</dbReference>
<dbReference type="RefSeq" id="WP_317712204.1">
    <property type="nucleotide sequence ID" value="NZ_JAHVCV010000007.1"/>
</dbReference>
<evidence type="ECO:0000313" key="7">
    <source>
        <dbReference type="Proteomes" id="UP001185792"/>
    </source>
</evidence>
<dbReference type="PROSITE" id="PS50921">
    <property type="entry name" value="ANTAR"/>
    <property type="match status" value="1"/>
</dbReference>
<organism evidence="6 7">
    <name type="scientific">Williamsia marianensis</name>
    <dbReference type="NCBI Taxonomy" id="85044"/>
    <lineage>
        <taxon>Bacteria</taxon>
        <taxon>Bacillati</taxon>
        <taxon>Actinomycetota</taxon>
        <taxon>Actinomycetes</taxon>
        <taxon>Mycobacteriales</taxon>
        <taxon>Nocardiaceae</taxon>
        <taxon>Williamsia</taxon>
    </lineage>
</organism>
<dbReference type="SUPFAM" id="SSF52172">
    <property type="entry name" value="CheY-like"/>
    <property type="match status" value="1"/>
</dbReference>
<dbReference type="Pfam" id="PF13185">
    <property type="entry name" value="GAF_2"/>
    <property type="match status" value="1"/>
</dbReference>
<evidence type="ECO:0000256" key="1">
    <source>
        <dbReference type="ARBA" id="ARBA00022679"/>
    </source>
</evidence>
<evidence type="ECO:0000256" key="3">
    <source>
        <dbReference type="ARBA" id="ARBA00023015"/>
    </source>
</evidence>